<keyword evidence="7" id="KW-1185">Reference proteome</keyword>
<dbReference type="PANTHER" id="PTHR12243">
    <property type="entry name" value="MADF DOMAIN TRANSCRIPTION FACTOR"/>
    <property type="match status" value="1"/>
</dbReference>
<dbReference type="GO" id="GO:0005634">
    <property type="term" value="C:nucleus"/>
    <property type="evidence" value="ECO:0000318"/>
    <property type="project" value="GO_Central"/>
</dbReference>
<dbReference type="InParanoid" id="B7P4U6"/>
<comment type="subcellular location">
    <subcellularLocation>
        <location evidence="1">Nucleus</location>
    </subcellularLocation>
</comment>
<dbReference type="VEuPathDB" id="VectorBase:ISCI016166"/>
<dbReference type="KEGG" id="isc:8024638"/>
<evidence type="ECO:0000256" key="2">
    <source>
        <dbReference type="SAM" id="MobiDB-lite"/>
    </source>
</evidence>
<dbReference type="GO" id="GO:0006357">
    <property type="term" value="P:regulation of transcription by RNA polymerase II"/>
    <property type="evidence" value="ECO:0000318"/>
    <property type="project" value="GO_Central"/>
</dbReference>
<evidence type="ECO:0000259" key="3">
    <source>
        <dbReference type="PROSITE" id="PS51029"/>
    </source>
</evidence>
<name>B7P4U6_IXOSC</name>
<dbReference type="PANTHER" id="PTHR12243:SF60">
    <property type="entry name" value="SI:CH211-15D5.12-RELATED"/>
    <property type="match status" value="1"/>
</dbReference>
<evidence type="ECO:0008006" key="8">
    <source>
        <dbReference type="Google" id="ProtNLM"/>
    </source>
</evidence>
<dbReference type="InterPro" id="IPR006578">
    <property type="entry name" value="MADF-dom"/>
</dbReference>
<keyword evidence="1" id="KW-0539">Nucleus</keyword>
<dbReference type="Pfam" id="PF10545">
    <property type="entry name" value="MADF_DNA_bdg"/>
    <property type="match status" value="1"/>
</dbReference>
<reference evidence="5 7" key="1">
    <citation type="submission" date="2008-03" db="EMBL/GenBank/DDBJ databases">
        <title>Annotation of Ixodes scapularis.</title>
        <authorList>
            <consortium name="Ixodes scapularis Genome Project Consortium"/>
            <person name="Caler E."/>
            <person name="Hannick L.I."/>
            <person name="Bidwell S."/>
            <person name="Joardar V."/>
            <person name="Thiagarajan M."/>
            <person name="Amedeo P."/>
            <person name="Galinsky K.J."/>
            <person name="Schobel S."/>
            <person name="Inman J."/>
            <person name="Hostetler J."/>
            <person name="Miller J."/>
            <person name="Hammond M."/>
            <person name="Megy K."/>
            <person name="Lawson D."/>
            <person name="Kodira C."/>
            <person name="Sutton G."/>
            <person name="Meyer J."/>
            <person name="Hill C.A."/>
            <person name="Birren B."/>
            <person name="Nene V."/>
            <person name="Collins F."/>
            <person name="Alarcon-Chaidez F."/>
            <person name="Wikel S."/>
            <person name="Strausberg R."/>
        </authorList>
    </citation>
    <scope>NUCLEOTIDE SEQUENCE [LARGE SCALE GENOMIC DNA]</scope>
    <source>
        <strain evidence="7">Wikel</strain>
        <strain evidence="5">Wikel colony</strain>
    </source>
</reference>
<gene>
    <name evidence="6" type="primary">8024638</name>
    <name evidence="5" type="ORF">IscW_ISCW016166</name>
</gene>
<feature type="domain" description="BESS" evidence="4">
    <location>
        <begin position="229"/>
        <end position="268"/>
    </location>
</feature>
<dbReference type="EMBL" id="DS636921">
    <property type="protein sequence ID" value="EEC01618.1"/>
    <property type="molecule type" value="Genomic_DNA"/>
</dbReference>
<evidence type="ECO:0000256" key="1">
    <source>
        <dbReference type="PROSITE-ProRule" id="PRU00371"/>
    </source>
</evidence>
<evidence type="ECO:0000313" key="5">
    <source>
        <dbReference type="EMBL" id="EEC01618.1"/>
    </source>
</evidence>
<dbReference type="HOGENOM" id="CLU_080630_2_0_1"/>
<sequence length="269" mass="31051">RRALSVVVVLLRSRFDVFRAAGRQRRHGAFFGAMAPDSVEAFISSVRKYPILYDCKRLGYRDVDRKREVWELVRQETGMDTVEDCQRLWKSLRDRYIRELRALEHPSQLPWEARKSKWTYFNSLDFYKDCGRAARAKQPLGMSETSMDHYSNGSETPQLEEGLSSETPPPAHSHCTKMVLIGSPQTAPEDYAPLRLHQSPEPPERKPQLINESLDSFESEVLNILNRPLDEDEYFALSIVPSLRRLSLKKKALAKVKILQDLSLIEFGE</sequence>
<feature type="region of interest" description="Disordered" evidence="2">
    <location>
        <begin position="189"/>
        <end position="208"/>
    </location>
</feature>
<dbReference type="Proteomes" id="UP000001555">
    <property type="component" value="Unassembled WGS sequence"/>
</dbReference>
<dbReference type="EMBL" id="ABJB010560067">
    <property type="status" value="NOT_ANNOTATED_CDS"/>
    <property type="molecule type" value="Genomic_DNA"/>
</dbReference>
<dbReference type="InterPro" id="IPR004210">
    <property type="entry name" value="BESS_motif"/>
</dbReference>
<evidence type="ECO:0000313" key="7">
    <source>
        <dbReference type="Proteomes" id="UP000001555"/>
    </source>
</evidence>
<evidence type="ECO:0000259" key="4">
    <source>
        <dbReference type="PROSITE" id="PS51031"/>
    </source>
</evidence>
<dbReference type="VEuPathDB" id="VectorBase:ISCW016166"/>
<dbReference type="VEuPathDB" id="VectorBase:ISCP_016926"/>
<feature type="compositionally biased region" description="Polar residues" evidence="2">
    <location>
        <begin position="143"/>
        <end position="157"/>
    </location>
</feature>
<feature type="non-terminal residue" evidence="5">
    <location>
        <position position="1"/>
    </location>
</feature>
<dbReference type="OrthoDB" id="6477948at2759"/>
<reference evidence="6" key="2">
    <citation type="submission" date="2020-05" db="UniProtKB">
        <authorList>
            <consortium name="EnsemblMetazoa"/>
        </authorList>
    </citation>
    <scope>IDENTIFICATION</scope>
    <source>
        <strain evidence="6">wikel</strain>
    </source>
</reference>
<dbReference type="EnsemblMetazoa" id="ISCW016166-RA">
    <property type="protein sequence ID" value="ISCW016166-PA"/>
    <property type="gene ID" value="ISCW016166"/>
</dbReference>
<dbReference type="PROSITE" id="PS51029">
    <property type="entry name" value="MADF"/>
    <property type="match status" value="1"/>
</dbReference>
<dbReference type="SMART" id="SM00595">
    <property type="entry name" value="MADF"/>
    <property type="match status" value="1"/>
</dbReference>
<dbReference type="Pfam" id="PF02944">
    <property type="entry name" value="BESS"/>
    <property type="match status" value="1"/>
</dbReference>
<feature type="domain" description="MADF" evidence="3">
    <location>
        <begin position="41"/>
        <end position="132"/>
    </location>
</feature>
<dbReference type="PROSITE" id="PS51031">
    <property type="entry name" value="BESS"/>
    <property type="match status" value="1"/>
</dbReference>
<organism>
    <name type="scientific">Ixodes scapularis</name>
    <name type="common">Black-legged tick</name>
    <name type="synonym">Deer tick</name>
    <dbReference type="NCBI Taxonomy" id="6945"/>
    <lineage>
        <taxon>Eukaryota</taxon>
        <taxon>Metazoa</taxon>
        <taxon>Ecdysozoa</taxon>
        <taxon>Arthropoda</taxon>
        <taxon>Chelicerata</taxon>
        <taxon>Arachnida</taxon>
        <taxon>Acari</taxon>
        <taxon>Parasitiformes</taxon>
        <taxon>Ixodida</taxon>
        <taxon>Ixodoidea</taxon>
        <taxon>Ixodidae</taxon>
        <taxon>Ixodinae</taxon>
        <taxon>Ixodes</taxon>
    </lineage>
</organism>
<dbReference type="AlphaFoldDB" id="B7P4U6"/>
<dbReference type="PaxDb" id="6945-B7P4U6"/>
<evidence type="ECO:0000313" key="6">
    <source>
        <dbReference type="EnsemblMetazoa" id="ISCW016166-PA"/>
    </source>
</evidence>
<dbReference type="FunCoup" id="B7P4U6">
    <property type="interactions" value="65"/>
</dbReference>
<dbReference type="GO" id="GO:0005667">
    <property type="term" value="C:transcription regulator complex"/>
    <property type="evidence" value="ECO:0000318"/>
    <property type="project" value="GO_Central"/>
</dbReference>
<accession>B7P4U6</accession>
<dbReference type="GO" id="GO:0003677">
    <property type="term" value="F:DNA binding"/>
    <property type="evidence" value="ECO:0007669"/>
    <property type="project" value="InterPro"/>
</dbReference>
<proteinExistence type="predicted"/>
<feature type="region of interest" description="Disordered" evidence="2">
    <location>
        <begin position="139"/>
        <end position="175"/>
    </location>
</feature>
<dbReference type="InterPro" id="IPR039353">
    <property type="entry name" value="TF_Adf1"/>
</dbReference>
<protein>
    <recommendedName>
        <fullName evidence="8">Alcohol dehydrogenase transcription factor myb/sant-like protein</fullName>
    </recommendedName>
</protein>